<accession>A0A914DWM3</accession>
<protein>
    <submittedName>
        <fullName evidence="3">Fungal lipase-like domain-containing protein</fullName>
    </submittedName>
</protein>
<dbReference type="InterPro" id="IPR002921">
    <property type="entry name" value="Fungal_lipase-type"/>
</dbReference>
<dbReference type="Pfam" id="PF01764">
    <property type="entry name" value="Lipase_3"/>
    <property type="match status" value="1"/>
</dbReference>
<dbReference type="WBParaSite" id="ACRNAN_scaffold4288.g24466.t1">
    <property type="protein sequence ID" value="ACRNAN_scaffold4288.g24466.t1"/>
    <property type="gene ID" value="ACRNAN_scaffold4288.g24466"/>
</dbReference>
<dbReference type="Proteomes" id="UP000887540">
    <property type="component" value="Unplaced"/>
</dbReference>
<feature type="domain" description="Fungal lipase-type" evidence="1">
    <location>
        <begin position="25"/>
        <end position="158"/>
    </location>
</feature>
<evidence type="ECO:0000313" key="3">
    <source>
        <dbReference type="WBParaSite" id="ACRNAN_scaffold4288.g24466.t1"/>
    </source>
</evidence>
<dbReference type="CDD" id="cd00519">
    <property type="entry name" value="Lipase_3"/>
    <property type="match status" value="1"/>
</dbReference>
<reference evidence="3" key="1">
    <citation type="submission" date="2022-11" db="UniProtKB">
        <authorList>
            <consortium name="WormBaseParasite"/>
        </authorList>
    </citation>
    <scope>IDENTIFICATION</scope>
</reference>
<keyword evidence="2" id="KW-1185">Reference proteome</keyword>
<organism evidence="2 3">
    <name type="scientific">Acrobeloides nanus</name>
    <dbReference type="NCBI Taxonomy" id="290746"/>
    <lineage>
        <taxon>Eukaryota</taxon>
        <taxon>Metazoa</taxon>
        <taxon>Ecdysozoa</taxon>
        <taxon>Nematoda</taxon>
        <taxon>Chromadorea</taxon>
        <taxon>Rhabditida</taxon>
        <taxon>Tylenchina</taxon>
        <taxon>Cephalobomorpha</taxon>
        <taxon>Cephaloboidea</taxon>
        <taxon>Cephalobidae</taxon>
        <taxon>Acrobeloides</taxon>
    </lineage>
</organism>
<dbReference type="SUPFAM" id="SSF53474">
    <property type="entry name" value="alpha/beta-Hydrolases"/>
    <property type="match status" value="1"/>
</dbReference>
<proteinExistence type="predicted"/>
<dbReference type="Gene3D" id="3.40.50.1820">
    <property type="entry name" value="alpha/beta hydrolase"/>
    <property type="match status" value="1"/>
</dbReference>
<dbReference type="AlphaFoldDB" id="A0A914DWM3"/>
<dbReference type="PANTHER" id="PTHR45908:SF8">
    <property type="entry name" value="FUNGAL LIPASE-LIKE DOMAIN-CONTAINING PROTEIN"/>
    <property type="match status" value="1"/>
</dbReference>
<sequence>MFNKDNSITCAGSVFVIHDEQAILLMFRWTVGNTEGIEEFDFYNMTLTFPGGGTVSEFYYNSFQVVWNNGMRDTFLAAKNSFPTYELWVTGVSMGASMAALAAPYISQMGYFAPKDIKMVNYGELRVGHKDFADRYPSLVPYAYRIVHRNDIMPHIIPLEAGYVHHQNEIWYNNLMHETDPWVECDAEESQNCSDSVPKSEWTKLDHVYFEHTCNC</sequence>
<dbReference type="PANTHER" id="PTHR45908">
    <property type="entry name" value="PROTEIN CBG11750-RELATED"/>
    <property type="match status" value="1"/>
</dbReference>
<dbReference type="InterPro" id="IPR029058">
    <property type="entry name" value="AB_hydrolase_fold"/>
</dbReference>
<name>A0A914DWM3_9BILA</name>
<evidence type="ECO:0000259" key="1">
    <source>
        <dbReference type="Pfam" id="PF01764"/>
    </source>
</evidence>
<dbReference type="GO" id="GO:0006629">
    <property type="term" value="P:lipid metabolic process"/>
    <property type="evidence" value="ECO:0007669"/>
    <property type="project" value="InterPro"/>
</dbReference>
<evidence type="ECO:0000313" key="2">
    <source>
        <dbReference type="Proteomes" id="UP000887540"/>
    </source>
</evidence>